<dbReference type="AlphaFoldDB" id="A0AA45HIM7"/>
<dbReference type="PIRSF" id="PIRSF003180">
    <property type="entry name" value="DiGMPpdiest_YuxH"/>
    <property type="match status" value="1"/>
</dbReference>
<dbReference type="Gene3D" id="3.20.20.450">
    <property type="entry name" value="EAL domain"/>
    <property type="match status" value="1"/>
</dbReference>
<dbReference type="RefSeq" id="WP_109605012.1">
    <property type="nucleotide sequence ID" value="NZ_QGGI01000010.1"/>
</dbReference>
<protein>
    <submittedName>
        <fullName evidence="3">Diguanylate phosphodiesterase</fullName>
    </submittedName>
</protein>
<keyword evidence="4" id="KW-1185">Reference proteome</keyword>
<accession>A0AA45HIM7</accession>
<dbReference type="SUPFAM" id="SSF141868">
    <property type="entry name" value="EAL domain-like"/>
    <property type="match status" value="1"/>
</dbReference>
<dbReference type="PANTHER" id="PTHR33525:SF4">
    <property type="entry name" value="CYCLIC DI-GMP PHOSPHODIESTERASE CDGJ"/>
    <property type="match status" value="1"/>
</dbReference>
<dbReference type="InterPro" id="IPR013976">
    <property type="entry name" value="HDOD"/>
</dbReference>
<name>A0AA45HIM7_9BACT</name>
<dbReference type="Proteomes" id="UP000245921">
    <property type="component" value="Unassembled WGS sequence"/>
</dbReference>
<dbReference type="PROSITE" id="PS50883">
    <property type="entry name" value="EAL"/>
    <property type="match status" value="1"/>
</dbReference>
<feature type="domain" description="EAL" evidence="1">
    <location>
        <begin position="1"/>
        <end position="202"/>
    </location>
</feature>
<reference evidence="3 4" key="1">
    <citation type="submission" date="2018-05" db="EMBL/GenBank/DDBJ databases">
        <title>Genomic Encyclopedia of Type Strains, Phase IV (KMG-IV): sequencing the most valuable type-strain genomes for metagenomic binning, comparative biology and taxonomic classification.</title>
        <authorList>
            <person name="Goeker M."/>
        </authorList>
    </citation>
    <scope>NUCLEOTIDE SEQUENCE [LARGE SCALE GENOMIC DNA]</scope>
    <source>
        <strain evidence="3 4">DSM 24906</strain>
    </source>
</reference>
<organism evidence="3 4">
    <name type="scientific">Oceanotoga teriensis</name>
    <dbReference type="NCBI Taxonomy" id="515440"/>
    <lineage>
        <taxon>Bacteria</taxon>
        <taxon>Thermotogati</taxon>
        <taxon>Thermotogota</taxon>
        <taxon>Thermotogae</taxon>
        <taxon>Petrotogales</taxon>
        <taxon>Petrotogaceae</taxon>
        <taxon>Oceanotoga</taxon>
    </lineage>
</organism>
<dbReference type="PROSITE" id="PS51833">
    <property type="entry name" value="HDOD"/>
    <property type="match status" value="1"/>
</dbReference>
<dbReference type="SUPFAM" id="SSF109604">
    <property type="entry name" value="HD-domain/PDEase-like"/>
    <property type="match status" value="1"/>
</dbReference>
<dbReference type="EMBL" id="QGGI01000010">
    <property type="protein sequence ID" value="PWJ92094.1"/>
    <property type="molecule type" value="Genomic_DNA"/>
</dbReference>
<evidence type="ECO:0000313" key="4">
    <source>
        <dbReference type="Proteomes" id="UP000245921"/>
    </source>
</evidence>
<evidence type="ECO:0000313" key="3">
    <source>
        <dbReference type="EMBL" id="PWJ92094.1"/>
    </source>
</evidence>
<feature type="domain" description="HDOD" evidence="2">
    <location>
        <begin position="196"/>
        <end position="383"/>
    </location>
</feature>
<dbReference type="PANTHER" id="PTHR33525">
    <property type="match status" value="1"/>
</dbReference>
<gene>
    <name evidence="3" type="ORF">C7380_11087</name>
</gene>
<comment type="caution">
    <text evidence="3">The sequence shown here is derived from an EMBL/GenBank/DDBJ whole genome shotgun (WGS) entry which is preliminary data.</text>
</comment>
<dbReference type="Pfam" id="PF08668">
    <property type="entry name" value="HDOD"/>
    <property type="match status" value="1"/>
</dbReference>
<dbReference type="InterPro" id="IPR052340">
    <property type="entry name" value="RNase_Y/CdgJ"/>
</dbReference>
<evidence type="ECO:0000259" key="2">
    <source>
        <dbReference type="PROSITE" id="PS51833"/>
    </source>
</evidence>
<proteinExistence type="predicted"/>
<dbReference type="InterPro" id="IPR001633">
    <property type="entry name" value="EAL_dom"/>
</dbReference>
<sequence>MNIFIARQPIFDRNLNVFGYELLYRSDFENISKIFNGDVATSMVLNNGILMLNDGKSEKYSFINFTKKLIIDEVPLLFSNEDIVVEILENIIPDEEFISKCIKMKKRGYILALDDFVLSYEYEDLIKLSDIIKVDFLLNSRSERKEIIKKYSNYNVKFLAEKIETNKEFEEAKSDGYSFFQGYFFEKPSVISGKDIDIIPTNLFKLIDMVYSKDVNYNDIAKVIKNDVALTYKLLRLTNSVNFGKSQEISSINHALTFLGIKELRKWLSIIMVNNIDNKKTDELIKISLIRGRMTELLAEKLNLASENNDFFLVGLLSLIDTLTNTTMEEALRYLPINLIIKETLLGKDTIIKKVLNIVLMYEKNDWNNLEFFCKSVKINFEELTKIYYKSIKWADNVIMEY</sequence>
<evidence type="ECO:0000259" key="1">
    <source>
        <dbReference type="PROSITE" id="PS50883"/>
    </source>
</evidence>
<dbReference type="InterPro" id="IPR014408">
    <property type="entry name" value="dGMP_Pdiesterase_EAL/HD-GYP"/>
</dbReference>
<dbReference type="InterPro" id="IPR035919">
    <property type="entry name" value="EAL_sf"/>
</dbReference>
<dbReference type="Gene3D" id="1.10.3210.10">
    <property type="entry name" value="Hypothetical protein af1432"/>
    <property type="match status" value="1"/>
</dbReference>